<dbReference type="PROSITE" id="PS50850">
    <property type="entry name" value="MFS"/>
    <property type="match status" value="1"/>
</dbReference>
<dbReference type="EMBL" id="ML991794">
    <property type="protein sequence ID" value="KAF2234983.1"/>
    <property type="molecule type" value="Genomic_DNA"/>
</dbReference>
<accession>A0A6A6HBY0</accession>
<dbReference type="AlphaFoldDB" id="A0A6A6HBY0"/>
<dbReference type="Gene3D" id="3.40.50.12780">
    <property type="entry name" value="N-terminal domain of ligase-like"/>
    <property type="match status" value="1"/>
</dbReference>
<proteinExistence type="predicted"/>
<dbReference type="Gene3D" id="1.10.1200.10">
    <property type="entry name" value="ACP-like"/>
    <property type="match status" value="1"/>
</dbReference>
<dbReference type="Pfam" id="PF07690">
    <property type="entry name" value="MFS_1"/>
    <property type="match status" value="1"/>
</dbReference>
<reference evidence="8" key="1">
    <citation type="journal article" date="2020" name="Stud. Mycol.">
        <title>101 Dothideomycetes genomes: a test case for predicting lifestyles and emergence of pathogens.</title>
        <authorList>
            <person name="Haridas S."/>
            <person name="Albert R."/>
            <person name="Binder M."/>
            <person name="Bloem J."/>
            <person name="Labutti K."/>
            <person name="Salamov A."/>
            <person name="Andreopoulos B."/>
            <person name="Baker S."/>
            <person name="Barry K."/>
            <person name="Bills G."/>
            <person name="Bluhm B."/>
            <person name="Cannon C."/>
            <person name="Castanera R."/>
            <person name="Culley D."/>
            <person name="Daum C."/>
            <person name="Ezra D."/>
            <person name="Gonzalez J."/>
            <person name="Henrissat B."/>
            <person name="Kuo A."/>
            <person name="Liang C."/>
            <person name="Lipzen A."/>
            <person name="Lutzoni F."/>
            <person name="Magnuson J."/>
            <person name="Mondo S."/>
            <person name="Nolan M."/>
            <person name="Ohm R."/>
            <person name="Pangilinan J."/>
            <person name="Park H.-J."/>
            <person name="Ramirez L."/>
            <person name="Alfaro M."/>
            <person name="Sun H."/>
            <person name="Tritt A."/>
            <person name="Yoshinaga Y."/>
            <person name="Zwiers L.-H."/>
            <person name="Turgeon B."/>
            <person name="Goodwin S."/>
            <person name="Spatafora J."/>
            <person name="Crous P."/>
            <person name="Grigoriev I."/>
        </authorList>
    </citation>
    <scope>NUCLEOTIDE SEQUENCE</scope>
    <source>
        <strain evidence="8">Tuck. ex Michener</strain>
    </source>
</reference>
<feature type="transmembrane region" description="Helical" evidence="5">
    <location>
        <begin position="1113"/>
        <end position="1134"/>
    </location>
</feature>
<keyword evidence="5" id="KW-0472">Membrane</keyword>
<feature type="transmembrane region" description="Helical" evidence="5">
    <location>
        <begin position="910"/>
        <end position="933"/>
    </location>
</feature>
<feature type="transmembrane region" description="Helical" evidence="5">
    <location>
        <begin position="954"/>
        <end position="978"/>
    </location>
</feature>
<feature type="region of interest" description="Disordered" evidence="4">
    <location>
        <begin position="666"/>
        <end position="695"/>
    </location>
</feature>
<evidence type="ECO:0000256" key="3">
    <source>
        <dbReference type="ARBA" id="ARBA00022553"/>
    </source>
</evidence>
<dbReference type="SUPFAM" id="SSF47336">
    <property type="entry name" value="ACP-like"/>
    <property type="match status" value="1"/>
</dbReference>
<dbReference type="InterPro" id="IPR036259">
    <property type="entry name" value="MFS_trans_sf"/>
</dbReference>
<protein>
    <submittedName>
        <fullName evidence="8">MFS general substrate transporter</fullName>
    </submittedName>
</protein>
<feature type="transmembrane region" description="Helical" evidence="5">
    <location>
        <begin position="990"/>
        <end position="1007"/>
    </location>
</feature>
<dbReference type="SUPFAM" id="SSF56801">
    <property type="entry name" value="Acetyl-CoA synthetase-like"/>
    <property type="match status" value="1"/>
</dbReference>
<dbReference type="InterPro" id="IPR036736">
    <property type="entry name" value="ACP-like_sf"/>
</dbReference>
<feature type="transmembrane region" description="Helical" evidence="5">
    <location>
        <begin position="792"/>
        <end position="814"/>
    </location>
</feature>
<feature type="domain" description="Carrier" evidence="6">
    <location>
        <begin position="545"/>
        <end position="621"/>
    </location>
</feature>
<evidence type="ECO:0000256" key="4">
    <source>
        <dbReference type="SAM" id="MobiDB-lite"/>
    </source>
</evidence>
<evidence type="ECO:0000256" key="1">
    <source>
        <dbReference type="ARBA" id="ARBA00004141"/>
    </source>
</evidence>
<dbReference type="InterPro" id="IPR011701">
    <property type="entry name" value="MFS"/>
</dbReference>
<dbReference type="CDD" id="cd17352">
    <property type="entry name" value="MFS_MCT_SLC16"/>
    <property type="match status" value="1"/>
</dbReference>
<keyword evidence="3" id="KW-0597">Phosphoprotein</keyword>
<dbReference type="SUPFAM" id="SSF103473">
    <property type="entry name" value="MFS general substrate transporter"/>
    <property type="match status" value="1"/>
</dbReference>
<dbReference type="Proteomes" id="UP000800092">
    <property type="component" value="Unassembled WGS sequence"/>
</dbReference>
<evidence type="ECO:0000313" key="8">
    <source>
        <dbReference type="EMBL" id="KAF2234983.1"/>
    </source>
</evidence>
<evidence type="ECO:0000259" key="7">
    <source>
        <dbReference type="PROSITE" id="PS50850"/>
    </source>
</evidence>
<dbReference type="InterPro" id="IPR020845">
    <property type="entry name" value="AMP-binding_CS"/>
</dbReference>
<evidence type="ECO:0000256" key="2">
    <source>
        <dbReference type="ARBA" id="ARBA00022450"/>
    </source>
</evidence>
<dbReference type="PROSITE" id="PS50075">
    <property type="entry name" value="CARRIER"/>
    <property type="match status" value="1"/>
</dbReference>
<dbReference type="GO" id="GO:0022857">
    <property type="term" value="F:transmembrane transporter activity"/>
    <property type="evidence" value="ECO:0007669"/>
    <property type="project" value="InterPro"/>
</dbReference>
<sequence length="1148" mass="127155">MAESSLPYGKRLLSALIDERAEADHQRPYASIPRSKNAEDGFRNISYRVFANAINRCALWIKENCGTSSSFEPLVYLGHSDLRYQIICMAAVKTGHVMFFPSPRNSMDAHLSLLNEAGATKFISPADAPPIVGSILKEYPITHLIIPELAELLNEAPVEHWPFTKSFEEYRMKPWLLLHTSGSTGIPKIVPIRHGVPTTMDANWLFGNEVAERCGNMRLLAPFPPFHVAGVIYSIATVIYCDSTIVLPPVGPMTAELIDAVHIHGQIEYSAIPPSIIVELAKNKSFLSNLRRLRGLTYAGGPLSKATGDILIDDVSLNSSLGATEFFALPLIRKDPQFWHYFKFNAEWAGLEFREVDGGLHELVIVRRPHLDLMQAIFVTFPDLQEYHTKDLFSKHPTEPDLWKYESRLDDVIVFSNGEKLNPVTMEGIITSSPDVTGCLIVGQGKFQAALLVEAKRSPIFQVEVKSLKALIWPYVERANETCVKHGRIVSDLIFFTSPEKPLPRAGKGTIQRQRGNAIYKEEIEHLFDEYDAHLKDSRVKLDLNSRSAAYSSILHFIRFELGIRELCSEDDFFQNGMDSLQLINLVRAINSVQGQNSIEPKQVYEHPSVERLVSFLLSEEPPTQNGYDSDEEEVETWIQMQQVFQLATWDLPHRSSRKSNGRQLLAARKWPRHGADSKETLVPDARKSSDESLKAKSVKSMAPTSISRTATLAPPLRLTVSWELPEKGDPTLIDEDFLISLKPPDGGITAWLQVLAAFLINVNNWGLVNSFGIYQAYYETSVLKNFSSSSIAWIGTVQAALLLVVGAFSGPLFDKGYFKLILIIAGVGVVFSQMMLSLSVQYYQIMLTQGILTGLCCGLLYIPSVALMPLYFKDRRGLALGLATAGGSVGGVIYPIVFRRLLVELDFAWATRIMGFIALITLAVAALIIRPLDHIKKPTRQLLDMSAFKELPMVFFIAAAFFIFCAFLVPFFLTTVYATSELHASQSTAFYLVAVINAAQFFGRTVPAFMSDFIGGEALLFTAQLFSGILAFSWIAVHNLGGFVGFLVFYGFASGMLATLPAVVLPYVCPSLAVLGTRMGMVYAAAGVGALISGPVATAASGASNNFLGAQLWMGPCFIVGAGLFSVTGLAAWRQRQWAERPKKRRW</sequence>
<evidence type="ECO:0000259" key="6">
    <source>
        <dbReference type="PROSITE" id="PS50075"/>
    </source>
</evidence>
<dbReference type="GO" id="GO:0016020">
    <property type="term" value="C:membrane"/>
    <property type="evidence" value="ECO:0007669"/>
    <property type="project" value="UniProtKB-SubCell"/>
</dbReference>
<evidence type="ECO:0000313" key="9">
    <source>
        <dbReference type="Proteomes" id="UP000800092"/>
    </source>
</evidence>
<feature type="transmembrane region" description="Helical" evidence="5">
    <location>
        <begin position="1081"/>
        <end position="1101"/>
    </location>
</feature>
<dbReference type="InterPro" id="IPR020846">
    <property type="entry name" value="MFS_dom"/>
</dbReference>
<feature type="transmembrane region" description="Helical" evidence="5">
    <location>
        <begin position="879"/>
        <end position="898"/>
    </location>
</feature>
<name>A0A6A6HBY0_VIRVR</name>
<feature type="transmembrane region" description="Helical" evidence="5">
    <location>
        <begin position="1019"/>
        <end position="1038"/>
    </location>
</feature>
<dbReference type="InterPro" id="IPR051414">
    <property type="entry name" value="Adenylate-forming_Reductase"/>
</dbReference>
<gene>
    <name evidence="8" type="ORF">EV356DRAFT_132244</name>
</gene>
<feature type="compositionally biased region" description="Basic and acidic residues" evidence="4">
    <location>
        <begin position="674"/>
        <end position="695"/>
    </location>
</feature>
<feature type="transmembrane region" description="Helical" evidence="5">
    <location>
        <begin position="821"/>
        <end position="846"/>
    </location>
</feature>
<dbReference type="InterPro" id="IPR009081">
    <property type="entry name" value="PP-bd_ACP"/>
</dbReference>
<dbReference type="PANTHER" id="PTHR43439:SF2">
    <property type="entry name" value="ENZYME, PUTATIVE (JCVI)-RELATED"/>
    <property type="match status" value="1"/>
</dbReference>
<comment type="subcellular location">
    <subcellularLocation>
        <location evidence="1">Membrane</location>
        <topology evidence="1">Multi-pass membrane protein</topology>
    </subcellularLocation>
</comment>
<dbReference type="Pfam" id="PF00550">
    <property type="entry name" value="PP-binding"/>
    <property type="match status" value="1"/>
</dbReference>
<dbReference type="Gene3D" id="1.20.1250.20">
    <property type="entry name" value="MFS general substrate transporter like domains"/>
    <property type="match status" value="2"/>
</dbReference>
<organism evidence="8 9">
    <name type="scientific">Viridothelium virens</name>
    <name type="common">Speckled blister lichen</name>
    <name type="synonym">Trypethelium virens</name>
    <dbReference type="NCBI Taxonomy" id="1048519"/>
    <lineage>
        <taxon>Eukaryota</taxon>
        <taxon>Fungi</taxon>
        <taxon>Dikarya</taxon>
        <taxon>Ascomycota</taxon>
        <taxon>Pezizomycotina</taxon>
        <taxon>Dothideomycetes</taxon>
        <taxon>Dothideomycetes incertae sedis</taxon>
        <taxon>Trypetheliales</taxon>
        <taxon>Trypetheliaceae</taxon>
        <taxon>Viridothelium</taxon>
    </lineage>
</organism>
<keyword evidence="5" id="KW-1133">Transmembrane helix</keyword>
<dbReference type="PANTHER" id="PTHR43439">
    <property type="entry name" value="PHENYLACETATE-COENZYME A LIGASE"/>
    <property type="match status" value="1"/>
</dbReference>
<dbReference type="OrthoDB" id="6509908at2759"/>
<evidence type="ECO:0000256" key="5">
    <source>
        <dbReference type="SAM" id="Phobius"/>
    </source>
</evidence>
<keyword evidence="5" id="KW-0812">Transmembrane</keyword>
<feature type="transmembrane region" description="Helical" evidence="5">
    <location>
        <begin position="1044"/>
        <end position="1069"/>
    </location>
</feature>
<feature type="transmembrane region" description="Helical" evidence="5">
    <location>
        <begin position="852"/>
        <end position="872"/>
    </location>
</feature>
<dbReference type="PROSITE" id="PS00455">
    <property type="entry name" value="AMP_BINDING"/>
    <property type="match status" value="1"/>
</dbReference>
<dbReference type="InterPro" id="IPR042099">
    <property type="entry name" value="ANL_N_sf"/>
</dbReference>
<keyword evidence="2" id="KW-0596">Phosphopantetheine</keyword>
<dbReference type="InterPro" id="IPR000873">
    <property type="entry name" value="AMP-dep_synth/lig_dom"/>
</dbReference>
<keyword evidence="9" id="KW-1185">Reference proteome</keyword>
<feature type="domain" description="Major facilitator superfamily (MFS) profile" evidence="7">
    <location>
        <begin position="954"/>
        <end position="1148"/>
    </location>
</feature>
<dbReference type="Pfam" id="PF00501">
    <property type="entry name" value="AMP-binding"/>
    <property type="match status" value="1"/>
</dbReference>
<dbReference type="Pfam" id="PF23562">
    <property type="entry name" value="AMP-binding_C_3"/>
    <property type="match status" value="1"/>
</dbReference>